<sequence length="88" mass="9906">MSSMRSVYSIPTRPSDFSLIGPPPAKLVRIRSVITGILGRDVEPFHQRSYSLNKNCAVAEFNLMADQVCEDQYLGCLELEDSVISQKW</sequence>
<evidence type="ECO:0000313" key="2">
    <source>
        <dbReference type="Proteomes" id="UP000192578"/>
    </source>
</evidence>
<dbReference type="Proteomes" id="UP000192578">
    <property type="component" value="Unassembled WGS sequence"/>
</dbReference>
<comment type="caution">
    <text evidence="1">The sequence shown here is derived from an EMBL/GenBank/DDBJ whole genome shotgun (WGS) entry which is preliminary data.</text>
</comment>
<name>A0A9X6RJQ5_HYPEX</name>
<accession>A0A9X6RJQ5</accession>
<dbReference type="AlphaFoldDB" id="A0A9X6RJQ5"/>
<dbReference type="EMBL" id="MTYJ01000181">
    <property type="protein sequence ID" value="OWA50090.1"/>
    <property type="molecule type" value="Genomic_DNA"/>
</dbReference>
<reference evidence="2" key="1">
    <citation type="submission" date="2017-01" db="EMBL/GenBank/DDBJ databases">
        <title>Comparative genomics of anhydrobiosis in the tardigrade Hypsibius dujardini.</title>
        <authorList>
            <person name="Yoshida Y."/>
            <person name="Koutsovoulos G."/>
            <person name="Laetsch D."/>
            <person name="Stevens L."/>
            <person name="Kumar S."/>
            <person name="Horikawa D."/>
            <person name="Ishino K."/>
            <person name="Komine S."/>
            <person name="Tomita M."/>
            <person name="Blaxter M."/>
            <person name="Arakawa K."/>
        </authorList>
    </citation>
    <scope>NUCLEOTIDE SEQUENCE [LARGE SCALE GENOMIC DNA]</scope>
    <source>
        <strain evidence="2">Z151</strain>
    </source>
</reference>
<evidence type="ECO:0000313" key="1">
    <source>
        <dbReference type="EMBL" id="OWA50090.1"/>
    </source>
</evidence>
<proteinExistence type="predicted"/>
<keyword evidence="2" id="KW-1185">Reference proteome</keyword>
<protein>
    <submittedName>
        <fullName evidence="1">Uncharacterized protein</fullName>
    </submittedName>
</protein>
<organism evidence="1 2">
    <name type="scientific">Hypsibius exemplaris</name>
    <name type="common">Freshwater tardigrade</name>
    <dbReference type="NCBI Taxonomy" id="2072580"/>
    <lineage>
        <taxon>Eukaryota</taxon>
        <taxon>Metazoa</taxon>
        <taxon>Ecdysozoa</taxon>
        <taxon>Tardigrada</taxon>
        <taxon>Eutardigrada</taxon>
        <taxon>Parachela</taxon>
        <taxon>Hypsibioidea</taxon>
        <taxon>Hypsibiidae</taxon>
        <taxon>Hypsibius</taxon>
    </lineage>
</organism>
<gene>
    <name evidence="1" type="ORF">BV898_14616</name>
</gene>